<sequence length="374" mass="41980">MAPPRETDFRDMAMDALKNLVNNVPNWLQKLDDLSGQIDRRQAELAAADVTEGKNAETKSLRNRGSTESLKPRDGPPVIHTEAPANEDIVEDGAGENTAETQGKTEAFRVHTPSPGSIHKQKTILRVQRDKAKYTVTKKPKPPSMNSDKDFPEFYRTQSTMTVYYDDYVQKAFDDLVKYASKIIQAIHNAKLAARKAHFKRLADQDVSKDENNDDRLPSSGVDDQLPDVYDKLNKGLKFVQRVCEHGALQFLLDSDCNNEIRKVRKKLTKILSMAQAEKERVEPGEPELAKETGEIVQVPTGQPIVICCDNVADPKESKPASTEEQNDLENKLEIMAPMYMVSKYNGSDEGIDVEMEPPKLQYRSTPAMHSPKP</sequence>
<reference evidence="3" key="1">
    <citation type="journal article" date="2012" name="Mol. Plant Microbe Interact.">
        <title>A highly conserved effector in Fusarium oxysporum is required for full virulence on Arabidopsis.</title>
        <authorList>
            <person name="Thatcher L.F."/>
            <person name="Gardiner D.M."/>
            <person name="Kazan K."/>
            <person name="Manners J."/>
        </authorList>
    </citation>
    <scope>NUCLEOTIDE SEQUENCE [LARGE SCALE GENOMIC DNA]</scope>
    <source>
        <strain evidence="3">Fo5176</strain>
    </source>
</reference>
<feature type="region of interest" description="Disordered" evidence="1">
    <location>
        <begin position="351"/>
        <end position="374"/>
    </location>
</feature>
<gene>
    <name evidence="2" type="primary">28955450</name>
</gene>
<evidence type="ECO:0000313" key="3">
    <source>
        <dbReference type="Proteomes" id="UP000002489"/>
    </source>
</evidence>
<dbReference type="AlphaFoldDB" id="A0A0D2YD92"/>
<reference evidence="2" key="2">
    <citation type="submission" date="2025-08" db="UniProtKB">
        <authorList>
            <consortium name="EnsemblFungi"/>
        </authorList>
    </citation>
    <scope>IDENTIFICATION</scope>
    <source>
        <strain evidence="2">4287 / CBS 123668 / FGSC 9935 / NRRL 34936</strain>
    </source>
</reference>
<feature type="compositionally biased region" description="Basic and acidic residues" evidence="1">
    <location>
        <begin position="51"/>
        <end position="60"/>
    </location>
</feature>
<name>A0A0D2YD92_FUSOF</name>
<feature type="region of interest" description="Disordered" evidence="1">
    <location>
        <begin position="46"/>
        <end position="80"/>
    </location>
</feature>
<evidence type="ECO:0000313" key="2">
    <source>
        <dbReference type="EnsemblFungi" id="FOXG_14276P0"/>
    </source>
</evidence>
<proteinExistence type="predicted"/>
<dbReference type="EnsemblFungi" id="FOXG_14276T0">
    <property type="protein sequence ID" value="FOXG_14276P0"/>
    <property type="gene ID" value="FOXG_14276"/>
</dbReference>
<organism evidence="2 3">
    <name type="scientific">Fusarium oxysporum (strain Fo5176)</name>
    <name type="common">Fusarium vascular wilt</name>
    <dbReference type="NCBI Taxonomy" id="660025"/>
    <lineage>
        <taxon>Eukaryota</taxon>
        <taxon>Fungi</taxon>
        <taxon>Dikarya</taxon>
        <taxon>Ascomycota</taxon>
        <taxon>Pezizomycotina</taxon>
        <taxon>Sordariomycetes</taxon>
        <taxon>Hypocreomycetidae</taxon>
        <taxon>Hypocreales</taxon>
        <taxon>Nectriaceae</taxon>
        <taxon>Fusarium</taxon>
        <taxon>Fusarium oxysporum species complex</taxon>
    </lineage>
</organism>
<dbReference type="VEuPathDB" id="FungiDB:FOXG_14276"/>
<evidence type="ECO:0000256" key="1">
    <source>
        <dbReference type="SAM" id="MobiDB-lite"/>
    </source>
</evidence>
<protein>
    <submittedName>
        <fullName evidence="2">Uncharacterized protein</fullName>
    </submittedName>
</protein>
<dbReference type="Proteomes" id="UP000002489">
    <property type="component" value="Unassembled WGS sequence"/>
</dbReference>
<accession>A0A0D2YD92</accession>
<feature type="region of interest" description="Disordered" evidence="1">
    <location>
        <begin position="94"/>
        <end position="119"/>
    </location>
</feature>